<dbReference type="Proteomes" id="UP000305848">
    <property type="component" value="Unassembled WGS sequence"/>
</dbReference>
<evidence type="ECO:0000313" key="4">
    <source>
        <dbReference type="EMBL" id="TKK66358.1"/>
    </source>
</evidence>
<dbReference type="GO" id="GO:0003697">
    <property type="term" value="F:single-stranded DNA binding"/>
    <property type="evidence" value="ECO:0007669"/>
    <property type="project" value="InterPro"/>
</dbReference>
<dbReference type="AlphaFoldDB" id="A0A4U3KV64"/>
<organism evidence="4 5">
    <name type="scientific">Ilyomonas limi</name>
    <dbReference type="NCBI Taxonomy" id="2575867"/>
    <lineage>
        <taxon>Bacteria</taxon>
        <taxon>Pseudomonadati</taxon>
        <taxon>Bacteroidota</taxon>
        <taxon>Chitinophagia</taxon>
        <taxon>Chitinophagales</taxon>
        <taxon>Chitinophagaceae</taxon>
        <taxon>Ilyomonas</taxon>
    </lineage>
</organism>
<evidence type="ECO:0000256" key="2">
    <source>
        <dbReference type="PIRNR" id="PIRNR002070"/>
    </source>
</evidence>
<dbReference type="GO" id="GO:0006260">
    <property type="term" value="P:DNA replication"/>
    <property type="evidence" value="ECO:0007669"/>
    <property type="project" value="InterPro"/>
</dbReference>
<dbReference type="PROSITE" id="PS50935">
    <property type="entry name" value="SSB"/>
    <property type="match status" value="1"/>
</dbReference>
<dbReference type="RefSeq" id="WP_137263090.1">
    <property type="nucleotide sequence ID" value="NZ_SZQL01000015.1"/>
</dbReference>
<evidence type="ECO:0000313" key="5">
    <source>
        <dbReference type="Proteomes" id="UP000305848"/>
    </source>
</evidence>
<sequence>MELTGRLTADAVIKALPDERQVVNFSIAINDYHRPKGAAEGKEFTLYVSCSYWKSTGVAAKLLKGTIVEVSGRMYIRAYIGTDNEPKASLNLHCNSIKVHGSSSKKQHGNSEEAKPEAPVENMVAQMEPEDDIPF</sequence>
<reference evidence="4 5" key="1">
    <citation type="submission" date="2019-05" db="EMBL/GenBank/DDBJ databases">
        <title>Panacibacter sp. strain 17mud1-8 Genome sequencing and assembly.</title>
        <authorList>
            <person name="Chhetri G."/>
        </authorList>
    </citation>
    <scope>NUCLEOTIDE SEQUENCE [LARGE SCALE GENOMIC DNA]</scope>
    <source>
        <strain evidence="4 5">17mud1-8</strain>
    </source>
</reference>
<dbReference type="InterPro" id="IPR000424">
    <property type="entry name" value="Primosome_PriB/ssb"/>
</dbReference>
<evidence type="ECO:0000256" key="1">
    <source>
        <dbReference type="ARBA" id="ARBA00023125"/>
    </source>
</evidence>
<dbReference type="InterPro" id="IPR012340">
    <property type="entry name" value="NA-bd_OB-fold"/>
</dbReference>
<feature type="compositionally biased region" description="Basic and acidic residues" evidence="3">
    <location>
        <begin position="109"/>
        <end position="118"/>
    </location>
</feature>
<accession>A0A4U3KV64</accession>
<dbReference type="Pfam" id="PF00436">
    <property type="entry name" value="SSB"/>
    <property type="match status" value="1"/>
</dbReference>
<protein>
    <recommendedName>
        <fullName evidence="2">Single-stranded DNA-binding protein</fullName>
    </recommendedName>
</protein>
<feature type="region of interest" description="Disordered" evidence="3">
    <location>
        <begin position="100"/>
        <end position="135"/>
    </location>
</feature>
<proteinExistence type="predicted"/>
<gene>
    <name evidence="4" type="ORF">FC093_17400</name>
</gene>
<comment type="caution">
    <text evidence="4">The sequence shown here is derived from an EMBL/GenBank/DDBJ whole genome shotgun (WGS) entry which is preliminary data.</text>
</comment>
<dbReference type="EMBL" id="SZQL01000015">
    <property type="protein sequence ID" value="TKK66358.1"/>
    <property type="molecule type" value="Genomic_DNA"/>
</dbReference>
<dbReference type="SUPFAM" id="SSF50249">
    <property type="entry name" value="Nucleic acid-binding proteins"/>
    <property type="match status" value="1"/>
</dbReference>
<dbReference type="InterPro" id="IPR011344">
    <property type="entry name" value="ssDNA-bd"/>
</dbReference>
<dbReference type="PIRSF" id="PIRSF002070">
    <property type="entry name" value="SSB"/>
    <property type="match status" value="1"/>
</dbReference>
<evidence type="ECO:0000256" key="3">
    <source>
        <dbReference type="SAM" id="MobiDB-lite"/>
    </source>
</evidence>
<keyword evidence="5" id="KW-1185">Reference proteome</keyword>
<keyword evidence="1 2" id="KW-0238">DNA-binding</keyword>
<dbReference type="OrthoDB" id="1265936at2"/>
<dbReference type="CDD" id="cd04496">
    <property type="entry name" value="SSB_OBF"/>
    <property type="match status" value="1"/>
</dbReference>
<dbReference type="Gene3D" id="2.40.50.140">
    <property type="entry name" value="Nucleic acid-binding proteins"/>
    <property type="match status" value="1"/>
</dbReference>
<name>A0A4U3KV64_9BACT</name>